<keyword evidence="5" id="KW-1185">Reference proteome</keyword>
<accession>A0ABP5H6H1</accession>
<dbReference type="InterPro" id="IPR050194">
    <property type="entry name" value="Glycosyltransferase_grp1"/>
</dbReference>
<reference evidence="5" key="1">
    <citation type="journal article" date="2019" name="Int. J. Syst. Evol. Microbiol.">
        <title>The Global Catalogue of Microorganisms (GCM) 10K type strain sequencing project: providing services to taxonomists for standard genome sequencing and annotation.</title>
        <authorList>
            <consortium name="The Broad Institute Genomics Platform"/>
            <consortium name="The Broad Institute Genome Sequencing Center for Infectious Disease"/>
            <person name="Wu L."/>
            <person name="Ma J."/>
        </authorList>
    </citation>
    <scope>NUCLEOTIDE SEQUENCE [LARGE SCALE GENOMIC DNA]</scope>
    <source>
        <strain evidence="5">JCM 16014</strain>
    </source>
</reference>
<dbReference type="PANTHER" id="PTHR45947:SF3">
    <property type="entry name" value="SULFOQUINOVOSYL TRANSFERASE SQD2"/>
    <property type="match status" value="1"/>
</dbReference>
<dbReference type="Gene3D" id="3.40.50.2000">
    <property type="entry name" value="Glycogen Phosphorylase B"/>
    <property type="match status" value="2"/>
</dbReference>
<keyword evidence="2" id="KW-0808">Transferase</keyword>
<protein>
    <submittedName>
        <fullName evidence="4">Glycosyltransferase</fullName>
    </submittedName>
</protein>
<gene>
    <name evidence="4" type="ORF">GCM10009839_87120</name>
</gene>
<proteinExistence type="predicted"/>
<dbReference type="Proteomes" id="UP001500751">
    <property type="component" value="Unassembled WGS sequence"/>
</dbReference>
<dbReference type="RefSeq" id="WP_344671635.1">
    <property type="nucleotide sequence ID" value="NZ_BAAAQN010000087.1"/>
</dbReference>
<keyword evidence="1" id="KW-0328">Glycosyltransferase</keyword>
<evidence type="ECO:0000259" key="3">
    <source>
        <dbReference type="Pfam" id="PF13439"/>
    </source>
</evidence>
<comment type="caution">
    <text evidence="4">The sequence shown here is derived from an EMBL/GenBank/DDBJ whole genome shotgun (WGS) entry which is preliminary data.</text>
</comment>
<dbReference type="Pfam" id="PF13439">
    <property type="entry name" value="Glyco_transf_4"/>
    <property type="match status" value="1"/>
</dbReference>
<dbReference type="InterPro" id="IPR028098">
    <property type="entry name" value="Glyco_trans_4-like_N"/>
</dbReference>
<evidence type="ECO:0000313" key="5">
    <source>
        <dbReference type="Proteomes" id="UP001500751"/>
    </source>
</evidence>
<name>A0ABP5H6H1_9ACTN</name>
<dbReference type="PANTHER" id="PTHR45947">
    <property type="entry name" value="SULFOQUINOVOSYL TRANSFERASE SQD2"/>
    <property type="match status" value="1"/>
</dbReference>
<evidence type="ECO:0000313" key="4">
    <source>
        <dbReference type="EMBL" id="GAA2062511.1"/>
    </source>
</evidence>
<evidence type="ECO:0000256" key="2">
    <source>
        <dbReference type="ARBA" id="ARBA00022679"/>
    </source>
</evidence>
<dbReference type="Pfam" id="PF13692">
    <property type="entry name" value="Glyco_trans_1_4"/>
    <property type="match status" value="1"/>
</dbReference>
<organism evidence="4 5">
    <name type="scientific">Catenulispora yoronensis</name>
    <dbReference type="NCBI Taxonomy" id="450799"/>
    <lineage>
        <taxon>Bacteria</taxon>
        <taxon>Bacillati</taxon>
        <taxon>Actinomycetota</taxon>
        <taxon>Actinomycetes</taxon>
        <taxon>Catenulisporales</taxon>
        <taxon>Catenulisporaceae</taxon>
        <taxon>Catenulispora</taxon>
    </lineage>
</organism>
<feature type="domain" description="Glycosyltransferase subfamily 4-like N-terminal" evidence="3">
    <location>
        <begin position="14"/>
        <end position="169"/>
    </location>
</feature>
<evidence type="ECO:0000256" key="1">
    <source>
        <dbReference type="ARBA" id="ARBA00022676"/>
    </source>
</evidence>
<sequence>MTKVLHVITGLASGGAERQLATLLPHLPEDCEVVCLTEGGLVGERIRAEGFRVHDLRMPSNRDVASLMALVRLIRDGGFDVVHTHLYRAHLYGRLAARMAGVRAIVATEHSLGRTKIEGKPKDLLGVRALYRASERMGRVTIAVSQTVADYLRAWRIDRVEVIENGIDAREFRFDAEARTLVRKMLGLDAEAFVIGGVGRLDPDKHFEVLIQAVSRIAGAILLLVGAGPDRARLQRMAADLLPGRAHFAGDVGGGVLEIRDLLSAMDVFASPSPSETFGLAPLEAVACGLPAVYADSPALDGLSGLGARAARVPSRPDAFALAIRDAARLRPVDRSAPPGTLERYGVAEQAAHISDLYREVLLAQ</sequence>
<dbReference type="EMBL" id="BAAAQN010000087">
    <property type="protein sequence ID" value="GAA2062511.1"/>
    <property type="molecule type" value="Genomic_DNA"/>
</dbReference>
<dbReference type="SUPFAM" id="SSF53756">
    <property type="entry name" value="UDP-Glycosyltransferase/glycogen phosphorylase"/>
    <property type="match status" value="1"/>
</dbReference>